<feature type="signal peptide" evidence="1">
    <location>
        <begin position="1"/>
        <end position="19"/>
    </location>
</feature>
<keyword evidence="1" id="KW-0732">Signal</keyword>
<keyword evidence="3" id="KW-1185">Reference proteome</keyword>
<feature type="chain" id="PRO_5002106153" evidence="1">
    <location>
        <begin position="20"/>
        <end position="247"/>
    </location>
</feature>
<sequence>MKFATLALSLATAVSTASAYAIEADGVNCRSGPSTSDKVVRTYNKGNDVKLECQTAGQAIHGDSLWDKTTDGCYVADYYVKTGTTNMVTGQCGGNGGGGGGGTINGKISRQEIIARGQYWVSKHVPYSMEATYPDQHGTRYRTDCSGFVTMALHATPPGYNTVSLPEIARPITWAELQPGDLVGTLGPGTGGAAGHVTLFHSWADASRNSYNTLECRGGAGCVAYKRPVGWTDGPYTAKPYRYIRVE</sequence>
<dbReference type="EMBL" id="AZNH01000016">
    <property type="protein sequence ID" value="KID87364.1"/>
    <property type="molecule type" value="Genomic_DNA"/>
</dbReference>
<proteinExistence type="predicted"/>
<reference evidence="2 3" key="1">
    <citation type="journal article" date="2014" name="Proc. Natl. Acad. Sci. U.S.A.">
        <title>Trajectory and genomic determinants of fungal-pathogen speciation and host adaptation.</title>
        <authorList>
            <person name="Hu X."/>
            <person name="Xiao G."/>
            <person name="Zheng P."/>
            <person name="Shang Y."/>
            <person name="Su Y."/>
            <person name="Zhang X."/>
            <person name="Liu X."/>
            <person name="Zhan S."/>
            <person name="St Leger R.J."/>
            <person name="Wang C."/>
        </authorList>
    </citation>
    <scope>NUCLEOTIDE SEQUENCE [LARGE SCALE GENOMIC DNA]</scope>
    <source>
        <strain evidence="2 3">ARSEF 977</strain>
    </source>
</reference>
<dbReference type="AlphaFoldDB" id="A0A0B4I3W5"/>
<evidence type="ECO:0000313" key="2">
    <source>
        <dbReference type="EMBL" id="KID87364.1"/>
    </source>
</evidence>
<dbReference type="Proteomes" id="UP000031192">
    <property type="component" value="Unassembled WGS sequence"/>
</dbReference>
<comment type="caution">
    <text evidence="2">The sequence shown here is derived from an EMBL/GenBank/DDBJ whole genome shotgun (WGS) entry which is preliminary data.</text>
</comment>
<dbReference type="HOGENOM" id="CLU_072658_0_0_1"/>
<gene>
    <name evidence="2" type="ORF">MGU_05396</name>
</gene>
<accession>A0A0B4I3W5</accession>
<dbReference type="Gene3D" id="3.90.1720.10">
    <property type="entry name" value="endopeptidase domain like (from Nostoc punctiforme)"/>
    <property type="match status" value="1"/>
</dbReference>
<dbReference type="OrthoDB" id="5358886at2759"/>
<organism evidence="2 3">
    <name type="scientific">Metarhizium guizhouense (strain ARSEF 977)</name>
    <dbReference type="NCBI Taxonomy" id="1276136"/>
    <lineage>
        <taxon>Eukaryota</taxon>
        <taxon>Fungi</taxon>
        <taxon>Dikarya</taxon>
        <taxon>Ascomycota</taxon>
        <taxon>Pezizomycotina</taxon>
        <taxon>Sordariomycetes</taxon>
        <taxon>Hypocreomycetidae</taxon>
        <taxon>Hypocreales</taxon>
        <taxon>Clavicipitaceae</taxon>
        <taxon>Metarhizium</taxon>
    </lineage>
</organism>
<evidence type="ECO:0000313" key="3">
    <source>
        <dbReference type="Proteomes" id="UP000031192"/>
    </source>
</evidence>
<evidence type="ECO:0000256" key="1">
    <source>
        <dbReference type="SAM" id="SignalP"/>
    </source>
</evidence>
<name>A0A0B4I3W5_METGA</name>
<dbReference type="SUPFAM" id="SSF54001">
    <property type="entry name" value="Cysteine proteinases"/>
    <property type="match status" value="1"/>
</dbReference>
<dbReference type="Gene3D" id="2.30.30.40">
    <property type="entry name" value="SH3 Domains"/>
    <property type="match status" value="1"/>
</dbReference>
<protein>
    <submittedName>
        <fullName evidence="2">NlpC/P60-like cell-wall peptidase</fullName>
    </submittedName>
</protein>
<dbReference type="InterPro" id="IPR038765">
    <property type="entry name" value="Papain-like_cys_pep_sf"/>
</dbReference>